<dbReference type="Proteomes" id="UP000308600">
    <property type="component" value="Unassembled WGS sequence"/>
</dbReference>
<reference evidence="1 2" key="1">
    <citation type="journal article" date="2019" name="Nat. Ecol. Evol.">
        <title>Megaphylogeny resolves global patterns of mushroom evolution.</title>
        <authorList>
            <person name="Varga T."/>
            <person name="Krizsan K."/>
            <person name="Foldi C."/>
            <person name="Dima B."/>
            <person name="Sanchez-Garcia M."/>
            <person name="Sanchez-Ramirez S."/>
            <person name="Szollosi G.J."/>
            <person name="Szarkandi J.G."/>
            <person name="Papp V."/>
            <person name="Albert L."/>
            <person name="Andreopoulos W."/>
            <person name="Angelini C."/>
            <person name="Antonin V."/>
            <person name="Barry K.W."/>
            <person name="Bougher N.L."/>
            <person name="Buchanan P."/>
            <person name="Buyck B."/>
            <person name="Bense V."/>
            <person name="Catcheside P."/>
            <person name="Chovatia M."/>
            <person name="Cooper J."/>
            <person name="Damon W."/>
            <person name="Desjardin D."/>
            <person name="Finy P."/>
            <person name="Geml J."/>
            <person name="Haridas S."/>
            <person name="Hughes K."/>
            <person name="Justo A."/>
            <person name="Karasinski D."/>
            <person name="Kautmanova I."/>
            <person name="Kiss B."/>
            <person name="Kocsube S."/>
            <person name="Kotiranta H."/>
            <person name="LaButti K.M."/>
            <person name="Lechner B.E."/>
            <person name="Liimatainen K."/>
            <person name="Lipzen A."/>
            <person name="Lukacs Z."/>
            <person name="Mihaltcheva S."/>
            <person name="Morgado L.N."/>
            <person name="Niskanen T."/>
            <person name="Noordeloos M.E."/>
            <person name="Ohm R.A."/>
            <person name="Ortiz-Santana B."/>
            <person name="Ovrebo C."/>
            <person name="Racz N."/>
            <person name="Riley R."/>
            <person name="Savchenko A."/>
            <person name="Shiryaev A."/>
            <person name="Soop K."/>
            <person name="Spirin V."/>
            <person name="Szebenyi C."/>
            <person name="Tomsovsky M."/>
            <person name="Tulloss R.E."/>
            <person name="Uehling J."/>
            <person name="Grigoriev I.V."/>
            <person name="Vagvolgyi C."/>
            <person name="Papp T."/>
            <person name="Martin F.M."/>
            <person name="Miettinen O."/>
            <person name="Hibbett D.S."/>
            <person name="Nagy L.G."/>
        </authorList>
    </citation>
    <scope>NUCLEOTIDE SEQUENCE [LARGE SCALE GENOMIC DNA]</scope>
    <source>
        <strain evidence="1 2">NL-1719</strain>
    </source>
</reference>
<proteinExistence type="predicted"/>
<dbReference type="EMBL" id="ML208423">
    <property type="protein sequence ID" value="TFK65876.1"/>
    <property type="molecule type" value="Genomic_DNA"/>
</dbReference>
<gene>
    <name evidence="1" type="ORF">BDN72DRAFT_800733</name>
</gene>
<organism evidence="1 2">
    <name type="scientific">Pluteus cervinus</name>
    <dbReference type="NCBI Taxonomy" id="181527"/>
    <lineage>
        <taxon>Eukaryota</taxon>
        <taxon>Fungi</taxon>
        <taxon>Dikarya</taxon>
        <taxon>Basidiomycota</taxon>
        <taxon>Agaricomycotina</taxon>
        <taxon>Agaricomycetes</taxon>
        <taxon>Agaricomycetidae</taxon>
        <taxon>Agaricales</taxon>
        <taxon>Pluteineae</taxon>
        <taxon>Pluteaceae</taxon>
        <taxon>Pluteus</taxon>
    </lineage>
</organism>
<sequence length="633" mass="68094">MALRRSTRSVDGSIPVPALLYNDEELLASQDGVGIYDGSQKSTYHQNGGIHVTTHRLFYIDAQNELRYSFALDLSSITQTDYYAGLFTSSSKVTLHLSASESDTANGDNNGNNDGSSLSPFDTWECQVCAYRNAPGLSPAASRICGLCGVPRASIPQSSNSSNARASERPPPSTHHLSTSLPPTPPRPRSPPYASSPQFGSQGAASDDTSNSIACPACTFLNHPSLRTCEICSTELPKIRPTARSRLDMRSAPTSRPTSPVDDDESNITSWFIKISFRKGGDKAFYAVLKRSLKAKAWAISSGGAKPNSMTDSSATMTRESLARSGISGIMRTVEDNAQQRQTGISDALQDLEALMVKAKDMVRLAAELNEKLTNASKPRPSDALSVMSGFDSGASNASTYTLVGSTTTGTTIAMEPEEATFIRSSLSQLGLQMVNVPLTQDMVRDERKWIEELAVELANVLQGTTSTVGGLMKERPVIALDEVWGGWNRARGVALIPPSTFLQVLPYLPSHTAPSINTRTFPSGLTVLHTPAYRSHVFSERVCRSLRESGAGKSTMEVAFEEGMTVGLIGEMLGEVEREGGIVRDDGNMAIVGGGSGVGTGTALVSEELRWWVNVFVECVWDGYVHPMDEDI</sequence>
<accession>A0ACD3AK28</accession>
<name>A0ACD3AK28_9AGAR</name>
<evidence type="ECO:0000313" key="2">
    <source>
        <dbReference type="Proteomes" id="UP000308600"/>
    </source>
</evidence>
<keyword evidence="2" id="KW-1185">Reference proteome</keyword>
<protein>
    <submittedName>
        <fullName evidence="1">Uncharacterized protein</fullName>
    </submittedName>
</protein>
<evidence type="ECO:0000313" key="1">
    <source>
        <dbReference type="EMBL" id="TFK65876.1"/>
    </source>
</evidence>